<keyword evidence="6" id="KW-0472">Membrane</keyword>
<evidence type="ECO:0000256" key="6">
    <source>
        <dbReference type="ARBA" id="ARBA00023136"/>
    </source>
</evidence>
<keyword evidence="5 10" id="KW-0732">Signal</keyword>
<keyword evidence="4" id="KW-0336">GPI-anchor</keyword>
<dbReference type="InterPro" id="IPR025932">
    <property type="entry name" value="Trypano_VSG_B_N_dom"/>
</dbReference>
<evidence type="ECO:0000256" key="8">
    <source>
        <dbReference type="ARBA" id="ARBA00023288"/>
    </source>
</evidence>
<dbReference type="AlphaFoldDB" id="F9WAV5"/>
<comment type="function">
    <text evidence="1">VSG forms a coat on the surface of the parasite. The trypanosome evades the immune response of the host by expressing a series of antigenically distinct VSGs from an estimated 1000 VSG genes.</text>
</comment>
<evidence type="ECO:0000256" key="5">
    <source>
        <dbReference type="ARBA" id="ARBA00022729"/>
    </source>
</evidence>
<evidence type="ECO:0000256" key="3">
    <source>
        <dbReference type="ARBA" id="ARBA00022475"/>
    </source>
</evidence>
<keyword evidence="8" id="KW-0449">Lipoprotein</keyword>
<dbReference type="Pfam" id="PF13206">
    <property type="entry name" value="VSG_B"/>
    <property type="match status" value="1"/>
</dbReference>
<reference evidence="12 13" key="2">
    <citation type="journal article" date="2012" name="Proc. Natl. Acad. Sci. U.S.A.">
        <title>Antigenic diversity is generated by distinct evolutionary mechanisms in African trypanosome species.</title>
        <authorList>
            <person name="Jackson A.P."/>
            <person name="Berry A."/>
            <person name="Aslett M."/>
            <person name="Allison H.C."/>
            <person name="Burton P."/>
            <person name="Vavrova-Anderson J."/>
            <person name="Brown R."/>
            <person name="Browne H."/>
            <person name="Corton N."/>
            <person name="Hauser H."/>
            <person name="Gamble J."/>
            <person name="Gilderthorp R."/>
            <person name="Marcello L."/>
            <person name="McQuillan J."/>
            <person name="Otto T.D."/>
            <person name="Quail M.A."/>
            <person name="Sanders M.J."/>
            <person name="van Tonder A."/>
            <person name="Ginger M.L."/>
            <person name="Field M.C."/>
            <person name="Barry J.D."/>
            <person name="Hertz-Fowler C."/>
            <person name="Berriman M."/>
        </authorList>
    </citation>
    <scope>NUCLEOTIDE SEQUENCE [LARGE SCALE GENOMIC DNA]</scope>
    <source>
        <strain evidence="12 13">IL3000</strain>
    </source>
</reference>
<evidence type="ECO:0000313" key="12">
    <source>
        <dbReference type="EMBL" id="CCD14377.1"/>
    </source>
</evidence>
<feature type="signal peptide" evidence="10">
    <location>
        <begin position="1"/>
        <end position="18"/>
    </location>
</feature>
<accession>F9WAV5</accession>
<feature type="compositionally biased region" description="Basic and acidic residues" evidence="9">
    <location>
        <begin position="272"/>
        <end position="295"/>
    </location>
</feature>
<proteinExistence type="predicted"/>
<evidence type="ECO:0000256" key="1">
    <source>
        <dbReference type="ARBA" id="ARBA00002523"/>
    </source>
</evidence>
<dbReference type="EMBL" id="CAEQ01001487">
    <property type="protein sequence ID" value="CCD14377.1"/>
    <property type="molecule type" value="Genomic_DNA"/>
</dbReference>
<evidence type="ECO:0000256" key="9">
    <source>
        <dbReference type="SAM" id="MobiDB-lite"/>
    </source>
</evidence>
<sequence>MMKCLLFLVVAILGMANATEDQEKNHNGPQHSALCGVLGSAVKKLEEVRTREPTDPLRKALATTIFGNGAEEKIETLKTGTPAVYRDVEIRDADRGFWCGEPRDEDGESGQMQPRWSGHSSPHDMVCLCTMGEKGWPLNGSSGAQEKLCGKTADKLGGSGDGWSSSGSHQGGKQIQATWETVIVPCLNGEEGGDLKQALNEFLGNLQHKPDGYINPNRYILGENNLTETNADACTGSEKYGVCVAYFNATTKRYPMPWWTDLQNALLEEEKFQEEKRREEEKQRQKEDAENKDSAQEAALKSGTQTTNQTDQSHKDIT</sequence>
<feature type="non-terminal residue" evidence="12">
    <location>
        <position position="318"/>
    </location>
</feature>
<feature type="chain" id="PRO_5003394644" evidence="10">
    <location>
        <begin position="19"/>
        <end position="318"/>
    </location>
</feature>
<evidence type="ECO:0000313" key="13">
    <source>
        <dbReference type="Proteomes" id="UP000000702"/>
    </source>
</evidence>
<evidence type="ECO:0000256" key="7">
    <source>
        <dbReference type="ARBA" id="ARBA00023180"/>
    </source>
</evidence>
<feature type="region of interest" description="Disordered" evidence="9">
    <location>
        <begin position="272"/>
        <end position="318"/>
    </location>
</feature>
<comment type="caution">
    <text evidence="12">The sequence shown here is derived from an EMBL/GenBank/DDBJ whole genome shotgun (WGS) entry which is preliminary data.</text>
</comment>
<evidence type="ECO:0000256" key="10">
    <source>
        <dbReference type="SAM" id="SignalP"/>
    </source>
</evidence>
<dbReference type="VEuPathDB" id="TriTrypDB:TcIL3000_0_49960"/>
<evidence type="ECO:0000256" key="4">
    <source>
        <dbReference type="ARBA" id="ARBA00022622"/>
    </source>
</evidence>
<keyword evidence="3" id="KW-1003">Cell membrane</keyword>
<dbReference type="GO" id="GO:0098552">
    <property type="term" value="C:side of membrane"/>
    <property type="evidence" value="ECO:0007669"/>
    <property type="project" value="UniProtKB-KW"/>
</dbReference>
<keyword evidence="13" id="KW-1185">Reference proteome</keyword>
<reference evidence="13" key="1">
    <citation type="submission" date="2011-07" db="EMBL/GenBank/DDBJ databases">
        <title>Divergent evolution of antigenic variation in African trypanosomes.</title>
        <authorList>
            <person name="Jackson A.P."/>
            <person name="Berry A."/>
            <person name="Allison H.C."/>
            <person name="Burton P."/>
            <person name="Anderson J."/>
            <person name="Aslett M."/>
            <person name="Brown R."/>
            <person name="Corton N."/>
            <person name="Harris D."/>
            <person name="Hauser H."/>
            <person name="Gamble J."/>
            <person name="Gilderthorp R."/>
            <person name="McQuillan J."/>
            <person name="Quail M.A."/>
            <person name="Sanders M."/>
            <person name="Van Tonder A."/>
            <person name="Ginger M.L."/>
            <person name="Donelson J.E."/>
            <person name="Field M.C."/>
            <person name="Barry J.D."/>
            <person name="Berriman M."/>
            <person name="Hertz-Fowler C."/>
        </authorList>
    </citation>
    <scope>NUCLEOTIDE SEQUENCE [LARGE SCALE GENOMIC DNA]</scope>
    <source>
        <strain evidence="13">IL3000</strain>
    </source>
</reference>
<organism evidence="12 13">
    <name type="scientific">Trypanosoma congolense (strain IL3000)</name>
    <dbReference type="NCBI Taxonomy" id="1068625"/>
    <lineage>
        <taxon>Eukaryota</taxon>
        <taxon>Discoba</taxon>
        <taxon>Euglenozoa</taxon>
        <taxon>Kinetoplastea</taxon>
        <taxon>Metakinetoplastina</taxon>
        <taxon>Trypanosomatida</taxon>
        <taxon>Trypanosomatidae</taxon>
        <taxon>Trypanosoma</taxon>
        <taxon>Nannomonas</taxon>
    </lineage>
</organism>
<comment type="subcellular location">
    <subcellularLocation>
        <location evidence="2">Cell membrane</location>
        <topology evidence="2">Lipid-anchor</topology>
        <topology evidence="2">GPI-anchor</topology>
    </subcellularLocation>
</comment>
<evidence type="ECO:0000259" key="11">
    <source>
        <dbReference type="Pfam" id="PF13206"/>
    </source>
</evidence>
<gene>
    <name evidence="12" type="ORF">TCIL3000_0_49960</name>
</gene>
<feature type="compositionally biased region" description="Polar residues" evidence="9">
    <location>
        <begin position="302"/>
        <end position="311"/>
    </location>
</feature>
<name>F9WAV5_TRYCI</name>
<feature type="domain" description="Trypanosome variant surface glycoprotein B-type N-terminal" evidence="11">
    <location>
        <begin position="46"/>
        <end position="286"/>
    </location>
</feature>
<dbReference type="Proteomes" id="UP000000702">
    <property type="component" value="Unassembled WGS sequence"/>
</dbReference>
<evidence type="ECO:0000256" key="2">
    <source>
        <dbReference type="ARBA" id="ARBA00004609"/>
    </source>
</evidence>
<keyword evidence="7" id="KW-0325">Glycoprotein</keyword>
<protein>
    <submittedName>
        <fullName evidence="12">Variant surface glycoprotein</fullName>
    </submittedName>
</protein>
<dbReference type="GO" id="GO:0005886">
    <property type="term" value="C:plasma membrane"/>
    <property type="evidence" value="ECO:0007669"/>
    <property type="project" value="UniProtKB-SubCell"/>
</dbReference>